<sequence length="38" mass="4465">MLTPIADFWLWAEDMATKIVGIWTTGGLLGLIQWWFPW</sequence>
<dbReference type="EMBL" id="BARW01019625">
    <property type="protein sequence ID" value="GAI97514.1"/>
    <property type="molecule type" value="Genomic_DNA"/>
</dbReference>
<feature type="non-terminal residue" evidence="2">
    <location>
        <position position="38"/>
    </location>
</feature>
<reference evidence="2" key="1">
    <citation type="journal article" date="2014" name="Front. Microbiol.">
        <title>High frequency of phylogenetically diverse reductive dehalogenase-homologous genes in deep subseafloor sedimentary metagenomes.</title>
        <authorList>
            <person name="Kawai M."/>
            <person name="Futagami T."/>
            <person name="Toyoda A."/>
            <person name="Takaki Y."/>
            <person name="Nishi S."/>
            <person name="Hori S."/>
            <person name="Arai W."/>
            <person name="Tsubouchi T."/>
            <person name="Morono Y."/>
            <person name="Uchiyama I."/>
            <person name="Ito T."/>
            <person name="Fujiyama A."/>
            <person name="Inagaki F."/>
            <person name="Takami H."/>
        </authorList>
    </citation>
    <scope>NUCLEOTIDE SEQUENCE</scope>
    <source>
        <strain evidence="2">Expedition CK06-06</strain>
    </source>
</reference>
<gene>
    <name evidence="2" type="ORF">S12H4_33321</name>
</gene>
<feature type="transmembrane region" description="Helical" evidence="1">
    <location>
        <begin position="20"/>
        <end position="36"/>
    </location>
</feature>
<accession>X1UYS9</accession>
<name>X1UYS9_9ZZZZ</name>
<evidence type="ECO:0000313" key="2">
    <source>
        <dbReference type="EMBL" id="GAI97514.1"/>
    </source>
</evidence>
<keyword evidence="1" id="KW-0472">Membrane</keyword>
<keyword evidence="1" id="KW-1133">Transmembrane helix</keyword>
<keyword evidence="1" id="KW-0812">Transmembrane</keyword>
<protein>
    <submittedName>
        <fullName evidence="2">Uncharacterized protein</fullName>
    </submittedName>
</protein>
<organism evidence="2">
    <name type="scientific">marine sediment metagenome</name>
    <dbReference type="NCBI Taxonomy" id="412755"/>
    <lineage>
        <taxon>unclassified sequences</taxon>
        <taxon>metagenomes</taxon>
        <taxon>ecological metagenomes</taxon>
    </lineage>
</organism>
<proteinExistence type="predicted"/>
<dbReference type="AlphaFoldDB" id="X1UYS9"/>
<comment type="caution">
    <text evidence="2">The sequence shown here is derived from an EMBL/GenBank/DDBJ whole genome shotgun (WGS) entry which is preliminary data.</text>
</comment>
<evidence type="ECO:0000256" key="1">
    <source>
        <dbReference type="SAM" id="Phobius"/>
    </source>
</evidence>